<protein>
    <submittedName>
        <fullName evidence="1">Uncharacterized protein</fullName>
    </submittedName>
</protein>
<proteinExistence type="predicted"/>
<evidence type="ECO:0000313" key="1">
    <source>
        <dbReference type="EMBL" id="MFC6673373.1"/>
    </source>
</evidence>
<dbReference type="RefSeq" id="WP_379911735.1">
    <property type="nucleotide sequence ID" value="NZ_JBHSWE010000001.1"/>
</dbReference>
<dbReference type="EMBL" id="JBHSWE010000001">
    <property type="protein sequence ID" value="MFC6673373.1"/>
    <property type="molecule type" value="Genomic_DNA"/>
</dbReference>
<dbReference type="Proteomes" id="UP001596422">
    <property type="component" value="Unassembled WGS sequence"/>
</dbReference>
<accession>A0ABW2A7D9</accession>
<keyword evidence="2" id="KW-1185">Reference proteome</keyword>
<sequence>MLAFAGMTVHSCKTTCVKLALLPEKLTLDTARETVALFHHYWQSEKANLPLSSDVISTIESHLKKLPIA</sequence>
<gene>
    <name evidence="1" type="ORF">ACFQDL_27245</name>
</gene>
<organism evidence="1 2">
    <name type="scientific">Marinobacterium aestuariivivens</name>
    <dbReference type="NCBI Taxonomy" id="1698799"/>
    <lineage>
        <taxon>Bacteria</taxon>
        <taxon>Pseudomonadati</taxon>
        <taxon>Pseudomonadota</taxon>
        <taxon>Gammaproteobacteria</taxon>
        <taxon>Oceanospirillales</taxon>
        <taxon>Oceanospirillaceae</taxon>
        <taxon>Marinobacterium</taxon>
    </lineage>
</organism>
<reference evidence="2" key="1">
    <citation type="journal article" date="2019" name="Int. J. Syst. Evol. Microbiol.">
        <title>The Global Catalogue of Microorganisms (GCM) 10K type strain sequencing project: providing services to taxonomists for standard genome sequencing and annotation.</title>
        <authorList>
            <consortium name="The Broad Institute Genomics Platform"/>
            <consortium name="The Broad Institute Genome Sequencing Center for Infectious Disease"/>
            <person name="Wu L."/>
            <person name="Ma J."/>
        </authorList>
    </citation>
    <scope>NUCLEOTIDE SEQUENCE [LARGE SCALE GENOMIC DNA]</scope>
    <source>
        <strain evidence="2">NBRC 111756</strain>
    </source>
</reference>
<name>A0ABW2A7D9_9GAMM</name>
<evidence type="ECO:0000313" key="2">
    <source>
        <dbReference type="Proteomes" id="UP001596422"/>
    </source>
</evidence>
<comment type="caution">
    <text evidence="1">The sequence shown here is derived from an EMBL/GenBank/DDBJ whole genome shotgun (WGS) entry which is preliminary data.</text>
</comment>